<dbReference type="InterPro" id="IPR000873">
    <property type="entry name" value="AMP-dep_synth/lig_dom"/>
</dbReference>
<name>A0A5M6J214_9PROT</name>
<dbReference type="NCBIfam" id="TIGR01217">
    <property type="entry name" value="ac_ac_CoA_syn"/>
    <property type="match status" value="1"/>
</dbReference>
<dbReference type="Gene3D" id="3.30.300.30">
    <property type="match status" value="1"/>
</dbReference>
<dbReference type="PROSITE" id="PS00455">
    <property type="entry name" value="AMP_BINDING"/>
    <property type="match status" value="1"/>
</dbReference>
<dbReference type="PANTHER" id="PTHR42921:SF1">
    <property type="entry name" value="ACETOACETYL-COA SYNTHETASE"/>
    <property type="match status" value="1"/>
</dbReference>
<dbReference type="SMART" id="SM00823">
    <property type="entry name" value="PKS_PP"/>
    <property type="match status" value="1"/>
</dbReference>
<dbReference type="Gene3D" id="3.40.50.12780">
    <property type="entry name" value="N-terminal domain of ligase-like"/>
    <property type="match status" value="1"/>
</dbReference>
<keyword evidence="5" id="KW-0547">Nucleotide-binding</keyword>
<dbReference type="PROSITE" id="PS00012">
    <property type="entry name" value="PHOSPHOPANTETHEINE"/>
    <property type="match status" value="1"/>
</dbReference>
<dbReference type="InterPro" id="IPR025110">
    <property type="entry name" value="AMP-bd_C"/>
</dbReference>
<protein>
    <submittedName>
        <fullName evidence="8">Acetoacetate--CoA ligase</fullName>
        <ecNumber evidence="8">6.2.1.16</ecNumber>
    </submittedName>
</protein>
<keyword evidence="6" id="KW-0067">ATP-binding</keyword>
<dbReference type="OrthoDB" id="4471305at2"/>
<keyword evidence="3" id="KW-0597">Phosphoprotein</keyword>
<feature type="domain" description="Carrier" evidence="7">
    <location>
        <begin position="648"/>
        <end position="723"/>
    </location>
</feature>
<keyword evidence="2" id="KW-0596">Phosphopantetheine</keyword>
<evidence type="ECO:0000256" key="3">
    <source>
        <dbReference type="ARBA" id="ARBA00022553"/>
    </source>
</evidence>
<sequence>MSVPCYSPSQSAVRSSQLTAFIRHCSKATGQKFATYQDFDRFAVNDYCAFWHNFLTWSAPLIAGEAEPVCTEDDIEHALFFPRLALNYAENLLAGEDSALAIIACHAGRPAERITRGDLRQRVQRAAAGLSELGVGAGDRVVAIAYNDADAVIACLAAATLGATFSAAAPDMGAHAILNRFGQLAPVVLFAHTEQRPGNRLNETLADVVAGLPSLRAVVALGDSEPPSLGNSPVYRLVDLIACSEPLVAWEKFAFNHPLFIMFSSGTTGAPKCIIHGAGGTLLEHLKEHRLHCDLRAGERMFFQTSCAWMMWNWLLTALASRVTIVLYDGPVDHPRTLWSIVAEHDVDVFGTSPAFLRLCQSAEWSPIERHVLNRLRAVLSTGAVLHDVQFDWVLQHVKRVPLQSISGGTDIIGCFVLGNPNLPVWRGEAQCRSLALAVDAAGAEPGEVGELVCRTPFPSRPLGFFGDSDGSRFHDAYFSQNPGIWTHGDRISLTPHGSARLHGRSDGVLNVRGLRLGTAEIYSALQDIPELLETMVVEQEMPDTTVGSRIVLLAVLRPEASLTSDLSLRIRRHIAQRIAAAFVPAVILDVASLPTTHSGKPSEAAARDAVNGRQARNRAALRNPECLDAIAGHSRLHPSFAGNPEDRRDRTTEEALQDIWSRAFGLEDIGLNDDFFDLGGDSLLAVQVCTGIEKVFGYDVPIGTLLRASTIAALARVIDEGIVWQGDSPMVTLREGSGRPLFLLHSMSGNVFEWQPLVARLKSDRPIEAIQARGLNPAATPCDSIEAMAEDYVTLIRARQQKGPYSLLGFSMGGLLAYEIALQLLKMGETVEFVGLIDTDVQDGALPFAEKWRFRRDRLLDIGARIAAMHAAGGIGRIWQRVRHGLIQAPVALDGPPGKEGLELPPLLHRVRVACAQAWAKYDPPHYPGEVVLFYALERRPRYADPLPAWRQRVADLRVINIPAGHWTIMTEPNVAALANEINVCLRDGAIAPEESVASNASHELQATGA</sequence>
<dbReference type="InterPro" id="IPR042099">
    <property type="entry name" value="ANL_N_sf"/>
</dbReference>
<dbReference type="InterPro" id="IPR020845">
    <property type="entry name" value="AMP-binding_CS"/>
</dbReference>
<evidence type="ECO:0000256" key="2">
    <source>
        <dbReference type="ARBA" id="ARBA00022450"/>
    </source>
</evidence>
<dbReference type="InterPro" id="IPR036736">
    <property type="entry name" value="ACP-like_sf"/>
</dbReference>
<dbReference type="GO" id="GO:0006629">
    <property type="term" value="P:lipid metabolic process"/>
    <property type="evidence" value="ECO:0007669"/>
    <property type="project" value="InterPro"/>
</dbReference>
<dbReference type="GO" id="GO:0031177">
    <property type="term" value="F:phosphopantetheine binding"/>
    <property type="evidence" value="ECO:0007669"/>
    <property type="project" value="InterPro"/>
</dbReference>
<dbReference type="SUPFAM" id="SSF53474">
    <property type="entry name" value="alpha/beta-Hydrolases"/>
    <property type="match status" value="1"/>
</dbReference>
<comment type="caution">
    <text evidence="8">The sequence shown here is derived from an EMBL/GenBank/DDBJ whole genome shotgun (WGS) entry which is preliminary data.</text>
</comment>
<organism evidence="8 9">
    <name type="scientific">Rhodovastum atsumiense</name>
    <dbReference type="NCBI Taxonomy" id="504468"/>
    <lineage>
        <taxon>Bacteria</taxon>
        <taxon>Pseudomonadati</taxon>
        <taxon>Pseudomonadota</taxon>
        <taxon>Alphaproteobacteria</taxon>
        <taxon>Acetobacterales</taxon>
        <taxon>Acetobacteraceae</taxon>
        <taxon>Rhodovastum</taxon>
    </lineage>
</organism>
<evidence type="ECO:0000256" key="5">
    <source>
        <dbReference type="ARBA" id="ARBA00022741"/>
    </source>
</evidence>
<dbReference type="EC" id="6.2.1.16" evidence="8"/>
<dbReference type="Gene3D" id="3.40.50.1820">
    <property type="entry name" value="alpha/beta hydrolase"/>
    <property type="match status" value="1"/>
</dbReference>
<dbReference type="InterPro" id="IPR020802">
    <property type="entry name" value="TesA-like"/>
</dbReference>
<dbReference type="InterPro" id="IPR009081">
    <property type="entry name" value="PP-bd_ACP"/>
</dbReference>
<evidence type="ECO:0000256" key="6">
    <source>
        <dbReference type="ARBA" id="ARBA00022840"/>
    </source>
</evidence>
<dbReference type="InterPro" id="IPR001031">
    <property type="entry name" value="Thioesterase"/>
</dbReference>
<dbReference type="Pfam" id="PF00501">
    <property type="entry name" value="AMP-binding"/>
    <property type="match status" value="1"/>
</dbReference>
<dbReference type="InterPro" id="IPR005914">
    <property type="entry name" value="Acac_CoA_synth"/>
</dbReference>
<dbReference type="GO" id="GO:0005524">
    <property type="term" value="F:ATP binding"/>
    <property type="evidence" value="ECO:0007669"/>
    <property type="project" value="UniProtKB-KW"/>
</dbReference>
<evidence type="ECO:0000259" key="7">
    <source>
        <dbReference type="PROSITE" id="PS50075"/>
    </source>
</evidence>
<evidence type="ECO:0000313" key="9">
    <source>
        <dbReference type="Proteomes" id="UP000325255"/>
    </source>
</evidence>
<dbReference type="RefSeq" id="WP_150038357.1">
    <property type="nucleotide sequence ID" value="NZ_OW485601.1"/>
</dbReference>
<dbReference type="Pfam" id="PF00975">
    <property type="entry name" value="Thioesterase"/>
    <property type="match status" value="1"/>
</dbReference>
<evidence type="ECO:0000256" key="4">
    <source>
        <dbReference type="ARBA" id="ARBA00022598"/>
    </source>
</evidence>
<proteinExistence type="inferred from homology"/>
<comment type="similarity">
    <text evidence="1">Belongs to the ATP-dependent AMP-binding enzyme family.</text>
</comment>
<dbReference type="EMBL" id="VWPK01000001">
    <property type="protein sequence ID" value="KAA5614632.1"/>
    <property type="molecule type" value="Genomic_DNA"/>
</dbReference>
<gene>
    <name evidence="8" type="ORF">F1189_00440</name>
</gene>
<dbReference type="InterPro" id="IPR045851">
    <property type="entry name" value="AMP-bd_C_sf"/>
</dbReference>
<evidence type="ECO:0000256" key="1">
    <source>
        <dbReference type="ARBA" id="ARBA00006432"/>
    </source>
</evidence>
<dbReference type="InterPro" id="IPR006162">
    <property type="entry name" value="Ppantetheine_attach_site"/>
</dbReference>
<dbReference type="SUPFAM" id="SSF47336">
    <property type="entry name" value="ACP-like"/>
    <property type="match status" value="1"/>
</dbReference>
<dbReference type="GO" id="GO:0030729">
    <property type="term" value="F:acetoacetate-CoA ligase activity"/>
    <property type="evidence" value="ECO:0007669"/>
    <property type="project" value="UniProtKB-EC"/>
</dbReference>
<dbReference type="PROSITE" id="PS50075">
    <property type="entry name" value="CARRIER"/>
    <property type="match status" value="1"/>
</dbReference>
<dbReference type="Gene3D" id="1.10.1200.10">
    <property type="entry name" value="ACP-like"/>
    <property type="match status" value="1"/>
</dbReference>
<dbReference type="InterPro" id="IPR029058">
    <property type="entry name" value="AB_hydrolase_fold"/>
</dbReference>
<dbReference type="Pfam" id="PF00550">
    <property type="entry name" value="PP-binding"/>
    <property type="match status" value="1"/>
</dbReference>
<keyword evidence="9" id="KW-1185">Reference proteome</keyword>
<accession>A0A5M6J214</accession>
<dbReference type="NCBIfam" id="NF002937">
    <property type="entry name" value="PRK03584.1"/>
    <property type="match status" value="1"/>
</dbReference>
<dbReference type="SMART" id="SM00824">
    <property type="entry name" value="PKS_TE"/>
    <property type="match status" value="1"/>
</dbReference>
<dbReference type="Proteomes" id="UP000325255">
    <property type="component" value="Unassembled WGS sequence"/>
</dbReference>
<reference evidence="8 9" key="1">
    <citation type="submission" date="2019-09" db="EMBL/GenBank/DDBJ databases">
        <title>Genome sequence of Rhodovastum atsumiense, a diverse member of the Acetobacteraceae family of non-sulfur purple photosynthetic bacteria.</title>
        <authorList>
            <person name="Meyer T."/>
            <person name="Kyndt J."/>
        </authorList>
    </citation>
    <scope>NUCLEOTIDE SEQUENCE [LARGE SCALE GENOMIC DNA]</scope>
    <source>
        <strain evidence="8 9">DSM 21279</strain>
    </source>
</reference>
<dbReference type="Pfam" id="PF13193">
    <property type="entry name" value="AMP-binding_C"/>
    <property type="match status" value="1"/>
</dbReference>
<dbReference type="PANTHER" id="PTHR42921">
    <property type="entry name" value="ACETOACETYL-COA SYNTHETASE"/>
    <property type="match status" value="1"/>
</dbReference>
<dbReference type="InterPro" id="IPR020806">
    <property type="entry name" value="PKS_PP-bd"/>
</dbReference>
<keyword evidence="4 8" id="KW-0436">Ligase</keyword>
<dbReference type="AlphaFoldDB" id="A0A5M6J214"/>
<evidence type="ECO:0000313" key="8">
    <source>
        <dbReference type="EMBL" id="KAA5614632.1"/>
    </source>
</evidence>
<dbReference type="SUPFAM" id="SSF56801">
    <property type="entry name" value="Acetyl-CoA synthetase-like"/>
    <property type="match status" value="1"/>
</dbReference>